<gene>
    <name evidence="5" type="ORF">VLY81_10305</name>
</gene>
<evidence type="ECO:0000256" key="2">
    <source>
        <dbReference type="ARBA" id="ARBA00022723"/>
    </source>
</evidence>
<organism evidence="5 6">
    <name type="scientific">Geochorda subterranea</name>
    <dbReference type="NCBI Taxonomy" id="3109564"/>
    <lineage>
        <taxon>Bacteria</taxon>
        <taxon>Bacillati</taxon>
        <taxon>Bacillota</taxon>
        <taxon>Limnochordia</taxon>
        <taxon>Limnochordales</taxon>
        <taxon>Geochordaceae</taxon>
        <taxon>Geochorda</taxon>
    </lineage>
</organism>
<dbReference type="PANTHER" id="PTHR43270:SF8">
    <property type="entry name" value="DI- AND TRIPEPTIDASE DUG2-RELATED"/>
    <property type="match status" value="1"/>
</dbReference>
<accession>A0ABZ1BLY8</accession>
<dbReference type="RefSeq" id="WP_324668080.1">
    <property type="nucleotide sequence ID" value="NZ_CP141614.1"/>
</dbReference>
<evidence type="ECO:0000256" key="3">
    <source>
        <dbReference type="ARBA" id="ARBA00022801"/>
    </source>
</evidence>
<evidence type="ECO:0000259" key="4">
    <source>
        <dbReference type="Pfam" id="PF07687"/>
    </source>
</evidence>
<evidence type="ECO:0000313" key="6">
    <source>
        <dbReference type="Proteomes" id="UP001333102"/>
    </source>
</evidence>
<evidence type="ECO:0000313" key="5">
    <source>
        <dbReference type="EMBL" id="WRP13824.1"/>
    </source>
</evidence>
<dbReference type="EMBL" id="CP141614">
    <property type="protein sequence ID" value="WRP13824.1"/>
    <property type="molecule type" value="Genomic_DNA"/>
</dbReference>
<dbReference type="InterPro" id="IPR002933">
    <property type="entry name" value="Peptidase_M20"/>
</dbReference>
<keyword evidence="3" id="KW-0378">Hydrolase</keyword>
<dbReference type="InterPro" id="IPR051458">
    <property type="entry name" value="Cyt/Met_Dipeptidase"/>
</dbReference>
<keyword evidence="6" id="KW-1185">Reference proteome</keyword>
<name>A0ABZ1BLY8_9FIRM</name>
<dbReference type="Gene3D" id="3.40.630.10">
    <property type="entry name" value="Zn peptidases"/>
    <property type="match status" value="1"/>
</dbReference>
<sequence>MSDERVNDGVHERFDEPVIERVIEHLRAHFREDLEAVRAFLRTPSVSYTGEGIQETAEQVAGFVRALGGQARVVPTAGHPIVYGRLDQGAPHTVLVYGMYDVMPADEPNWSSDPWGAEIRELPRLGPSIIARGAVNTKGPLAAFFRAVAGYQAAAGRLPVNLIFAIEGEEEMGSRHFLPFVEAHAGELKAAQAVLFPFFSQDEEGVPWLTLGTKGIVYFELECRGGDWGGPTERGIHGSYNAWVANPAWRLVQALATMVDADEQVRVEGFFDGAEPLPEEERRLLEEQVASGRLDERPFMAFEHVRRFKGGLRGLPLWERLFAQPQLNIDGIVGGYVGEGTKTLLPHRALAKMDVRLVPRMDPERVAQAIRAHLDRHGYADIEMRVLNTYPWSKVSLHEPAVQAMVETYQEMGAPPQVWPLNPGSAPYYVFERVLGMPYVTGGMGHGGRQHSTDEYCTVQGVLDFEISMVRWLHGLARRLGQPRGERAAG</sequence>
<dbReference type="Pfam" id="PF01546">
    <property type="entry name" value="Peptidase_M20"/>
    <property type="match status" value="1"/>
</dbReference>
<protein>
    <submittedName>
        <fullName evidence="5">M20/M25/M40 family metallo-hydrolase</fullName>
    </submittedName>
</protein>
<dbReference type="Pfam" id="PF07687">
    <property type="entry name" value="M20_dimer"/>
    <property type="match status" value="1"/>
</dbReference>
<keyword evidence="2" id="KW-0479">Metal-binding</keyword>
<evidence type="ECO:0000256" key="1">
    <source>
        <dbReference type="ARBA" id="ARBA00022670"/>
    </source>
</evidence>
<dbReference type="Proteomes" id="UP001333102">
    <property type="component" value="Chromosome"/>
</dbReference>
<feature type="domain" description="Peptidase M20 dimerisation" evidence="4">
    <location>
        <begin position="212"/>
        <end position="379"/>
    </location>
</feature>
<keyword evidence="1" id="KW-0645">Protease</keyword>
<dbReference type="InterPro" id="IPR011650">
    <property type="entry name" value="Peptidase_M20_dimer"/>
</dbReference>
<proteinExistence type="predicted"/>
<dbReference type="SUPFAM" id="SSF53187">
    <property type="entry name" value="Zn-dependent exopeptidases"/>
    <property type="match status" value="1"/>
</dbReference>
<dbReference type="PANTHER" id="PTHR43270">
    <property type="entry name" value="BETA-ALA-HIS DIPEPTIDASE"/>
    <property type="match status" value="1"/>
</dbReference>
<reference evidence="6" key="1">
    <citation type="submission" date="2023-12" db="EMBL/GenBank/DDBJ databases">
        <title>Novel isolates from deep terrestrial aquifers shed light on the physiology and ecology of the class Limnochordia.</title>
        <authorList>
            <person name="Karnachuk O.V."/>
            <person name="Lukina A.P."/>
            <person name="Avakyan M.R."/>
            <person name="Kadnikov V."/>
            <person name="Begmatov S."/>
            <person name="Beletsky A.V."/>
            <person name="Mardanov A.V."/>
            <person name="Ravin N.V."/>
        </authorList>
    </citation>
    <scope>NUCLEOTIDE SEQUENCE [LARGE SCALE GENOMIC DNA]</scope>
    <source>
        <strain evidence="6">LN</strain>
    </source>
</reference>
<dbReference type="Gene3D" id="3.30.70.360">
    <property type="match status" value="1"/>
</dbReference>